<dbReference type="Gene3D" id="2.60.40.10">
    <property type="entry name" value="Immunoglobulins"/>
    <property type="match status" value="2"/>
</dbReference>
<dbReference type="PANTHER" id="PTHR15730">
    <property type="entry name" value="EXPERIMENTAL AUTOIMMUNE PROSTATITIS ANTIGEN 2-RELATED"/>
    <property type="match status" value="1"/>
</dbReference>
<dbReference type="InterPro" id="IPR041333">
    <property type="entry name" value="M60_C"/>
</dbReference>
<protein>
    <submittedName>
        <fullName evidence="2">Carbohydrate-binding protein</fullName>
    </submittedName>
</protein>
<dbReference type="Pfam" id="PF13402">
    <property type="entry name" value="Peptidase_M60"/>
    <property type="match status" value="1"/>
</dbReference>
<dbReference type="InterPro" id="IPR031161">
    <property type="entry name" value="Peptidase_M60_dom"/>
</dbReference>
<dbReference type="PROSITE" id="PS51723">
    <property type="entry name" value="PEPTIDASE_M60"/>
    <property type="match status" value="1"/>
</dbReference>
<dbReference type="RefSeq" id="WP_021847902.1">
    <property type="nucleotide sequence ID" value="NZ_JAAZTS010000001.1"/>
</dbReference>
<keyword evidence="3" id="KW-1185">Reference proteome</keyword>
<dbReference type="CDD" id="cd14948">
    <property type="entry name" value="BACON"/>
    <property type="match status" value="2"/>
</dbReference>
<dbReference type="Gene3D" id="2.60.120.1250">
    <property type="entry name" value="Peptidase M60, enhancin-like domain 1"/>
    <property type="match status" value="1"/>
</dbReference>
<dbReference type="Proteomes" id="UP000698924">
    <property type="component" value="Unassembled WGS sequence"/>
</dbReference>
<dbReference type="Gene3D" id="3.40.390.80">
    <property type="entry name" value="Peptidase M60, enhancin-like domain 2"/>
    <property type="match status" value="1"/>
</dbReference>
<organism evidence="2 3">
    <name type="scientific">Caecibacteroides pullorum</name>
    <dbReference type="NCBI Taxonomy" id="2725562"/>
    <lineage>
        <taxon>Bacteria</taxon>
        <taxon>Pseudomonadati</taxon>
        <taxon>Bacteroidota</taxon>
        <taxon>Bacteroidia</taxon>
        <taxon>Bacteroidales</taxon>
        <taxon>Bacteroidaceae</taxon>
        <taxon>Caecibacteroides</taxon>
    </lineage>
</organism>
<evidence type="ECO:0000313" key="3">
    <source>
        <dbReference type="Proteomes" id="UP000698924"/>
    </source>
</evidence>
<evidence type="ECO:0000259" key="1">
    <source>
        <dbReference type="PROSITE" id="PS51723"/>
    </source>
</evidence>
<proteinExistence type="predicted"/>
<dbReference type="Gene3D" id="1.10.390.30">
    <property type="entry name" value="Peptidase M60, enhancin-like domain 3"/>
    <property type="match status" value="1"/>
</dbReference>
<evidence type="ECO:0000313" key="2">
    <source>
        <dbReference type="EMBL" id="MBM6856250.1"/>
    </source>
</evidence>
<gene>
    <name evidence="2" type="ORF">H6D15_01300</name>
</gene>
<dbReference type="InterPro" id="IPR024361">
    <property type="entry name" value="BACON"/>
</dbReference>
<feature type="domain" description="Peptidase M60" evidence="1">
    <location>
        <begin position="447"/>
        <end position="756"/>
    </location>
</feature>
<dbReference type="AlphaFoldDB" id="A0AA40ZRF7"/>
<accession>A0AA40ZRF7</accession>
<dbReference type="Gene3D" id="2.60.120.260">
    <property type="entry name" value="Galactose-binding domain-like"/>
    <property type="match status" value="1"/>
</dbReference>
<dbReference type="Pfam" id="PF13004">
    <property type="entry name" value="BACON"/>
    <property type="match status" value="1"/>
</dbReference>
<dbReference type="Pfam" id="PF18630">
    <property type="entry name" value="Peptidase_M60_C"/>
    <property type="match status" value="1"/>
</dbReference>
<comment type="caution">
    <text evidence="2">The sequence shown here is derived from an EMBL/GenBank/DDBJ whole genome shotgun (WGS) entry which is preliminary data.</text>
</comment>
<dbReference type="InterPro" id="IPR013783">
    <property type="entry name" value="Ig-like_fold"/>
</dbReference>
<dbReference type="SMART" id="SM01276">
    <property type="entry name" value="M60-like"/>
    <property type="match status" value="1"/>
</dbReference>
<name>A0AA40ZRF7_9BACT</name>
<dbReference type="PROSITE" id="PS51257">
    <property type="entry name" value="PROKAR_LIPOPROTEIN"/>
    <property type="match status" value="1"/>
</dbReference>
<sequence length="951" mass="107947">MRVLSFLTICLCTVLWFISCSDEKNDSPSTPQFSIEEQYLQQDFEQSATSVVIPVKTNLETSQWSVKSDQSWCLVDQEHSSSQASGILISIQASEEPDIRTATITVNSSVENYNIQVRQLGYGPAILLKQEAKNISAEGGPLTITVTSNIEYTTTLSEKCDWIHDAPGTRALTDKDYNYTVDANSLYEERSATFTYTGIKYTDIVTTCTITQEAKSAGVDDVVVEGDIKIIPTSGKASENQPGQDIENSFDGKFSPQGEPYHSIWNQQAAFPVTLEYFFDQKPDLDYLIYYTRSGNGNFGEVDIYTATESEPEYKLMGSYDFKMQNAASRVDFKNTLSKVTKIKFSVKSGLGGFVSCDEMEFYQKNTDKTLDKQLLTVFTDITCTELKSDVTDEQINALPGYFIKLATMLRSNTYDPWEKEFRIQSYQPYSNVEEWAKTLMTKRYSNLDNPTGIYVEPGDSLIILVGDTYGNSLSIQNIGEEQASDGTNTYVQTAASGETRFLQEGVNKVGFTKKGMLFLMYTANLLDPNAKPITVHITPGSGKVSGFFDLKRHQTNERYQELIGKANYKYFCVRGERIMFYFHREQMKQAVPSDILSAINLWDDIISWQQELMGIEDVRPSQVNNHLFAISPEGSYMWASDYRIGFVYTYLNNILLKENVMAAKDNAWGPAHEIGHIHQAAINWPGSTESSNNLFSNYILYKLGKYCSRGSELSDLADSRFERKQAWHNMGDATHQGEDTEIHMRMNWQLWNYYHRCGYKPDFWQTLFKLLRENRIVENNPGEGQLKFAMMASKAANENLTEFFDLWGFFEPVNETIEQYGTWNYVVTEQMIQEAKAFMAQFPAPKHAFQYLEDRKQGDEGLDIVAPDTGYYTQFQDNVKITKTISYSRSGQQISITDGDEAVAFEVRKDNKLLYFSNAFHFTVPSSISLEGAGIYAVQADGKRIECKAQ</sequence>
<dbReference type="InterPro" id="IPR042279">
    <property type="entry name" value="Pep_M60_3"/>
</dbReference>
<dbReference type="PANTHER" id="PTHR15730:SF5">
    <property type="entry name" value="SI:CH211-210B2.2-RELATED"/>
    <property type="match status" value="1"/>
</dbReference>
<dbReference type="EMBL" id="JACJMO010000001">
    <property type="protein sequence ID" value="MBM6856250.1"/>
    <property type="molecule type" value="Genomic_DNA"/>
</dbReference>
<dbReference type="InterPro" id="IPR051244">
    <property type="entry name" value="TCAF"/>
</dbReference>
<reference evidence="2 3" key="1">
    <citation type="journal article" date="2021" name="Sci. Rep.">
        <title>The distribution of antibiotic resistance genes in chicken gut microbiota commensals.</title>
        <authorList>
            <person name="Juricova H."/>
            <person name="Matiasovicova J."/>
            <person name="Kubasova T."/>
            <person name="Cejkova D."/>
            <person name="Rychlik I."/>
        </authorList>
    </citation>
    <scope>NUCLEOTIDE SEQUENCE [LARGE SCALE GENOMIC DNA]</scope>
    <source>
        <strain evidence="2 3">An421</strain>
    </source>
</reference>